<accession>A0A8K0SMX9</accession>
<evidence type="ECO:0000256" key="1">
    <source>
        <dbReference type="SAM" id="MobiDB-lite"/>
    </source>
</evidence>
<organism evidence="2 3">
    <name type="scientific">Stachybotrys elegans</name>
    <dbReference type="NCBI Taxonomy" id="80388"/>
    <lineage>
        <taxon>Eukaryota</taxon>
        <taxon>Fungi</taxon>
        <taxon>Dikarya</taxon>
        <taxon>Ascomycota</taxon>
        <taxon>Pezizomycotina</taxon>
        <taxon>Sordariomycetes</taxon>
        <taxon>Hypocreomycetidae</taxon>
        <taxon>Hypocreales</taxon>
        <taxon>Stachybotryaceae</taxon>
        <taxon>Stachybotrys</taxon>
    </lineage>
</organism>
<dbReference type="AlphaFoldDB" id="A0A8K0SMX9"/>
<feature type="region of interest" description="Disordered" evidence="1">
    <location>
        <begin position="1"/>
        <end position="42"/>
    </location>
</feature>
<keyword evidence="3" id="KW-1185">Reference proteome</keyword>
<evidence type="ECO:0000313" key="3">
    <source>
        <dbReference type="Proteomes" id="UP000813444"/>
    </source>
</evidence>
<name>A0A8K0SMX9_9HYPO</name>
<dbReference type="EMBL" id="JAGPNK010000010">
    <property type="protein sequence ID" value="KAH7312283.1"/>
    <property type="molecule type" value="Genomic_DNA"/>
</dbReference>
<evidence type="ECO:0000313" key="2">
    <source>
        <dbReference type="EMBL" id="KAH7312283.1"/>
    </source>
</evidence>
<reference evidence="2" key="1">
    <citation type="journal article" date="2021" name="Nat. Commun.">
        <title>Genetic determinants of endophytism in the Arabidopsis root mycobiome.</title>
        <authorList>
            <person name="Mesny F."/>
            <person name="Miyauchi S."/>
            <person name="Thiergart T."/>
            <person name="Pickel B."/>
            <person name="Atanasova L."/>
            <person name="Karlsson M."/>
            <person name="Huettel B."/>
            <person name="Barry K.W."/>
            <person name="Haridas S."/>
            <person name="Chen C."/>
            <person name="Bauer D."/>
            <person name="Andreopoulos W."/>
            <person name="Pangilinan J."/>
            <person name="LaButti K."/>
            <person name="Riley R."/>
            <person name="Lipzen A."/>
            <person name="Clum A."/>
            <person name="Drula E."/>
            <person name="Henrissat B."/>
            <person name="Kohler A."/>
            <person name="Grigoriev I.V."/>
            <person name="Martin F.M."/>
            <person name="Hacquard S."/>
        </authorList>
    </citation>
    <scope>NUCLEOTIDE SEQUENCE</scope>
    <source>
        <strain evidence="2">MPI-CAGE-CH-0235</strain>
    </source>
</reference>
<dbReference type="OrthoDB" id="4868006at2759"/>
<gene>
    <name evidence="2" type="ORF">B0I35DRAFT_436586</name>
</gene>
<protein>
    <submittedName>
        <fullName evidence="2">Uncharacterized protein</fullName>
    </submittedName>
</protein>
<sequence length="262" mass="29439">MARTRKSKPLEKPRRSRPRRGRRVVESDEDIAGSRQPSLDEMSDDDIASWAAEALLTPLSGTATAADYDSHANLLEVGIPNIISEIQSVPASAWEAYKPKLVALLASVDIQVSVPRVSLDPDIAKIPPSCLKEALRNSPEETAKIPTAAWDSYKQKLIEFSESSDVLSMDFLQRLEKISQILYLPEELETMRTGDWARLEAATVLCAMLARTTSWKEEPEAEEWINQWYRLKMRDQGFLKNVFALKKGFAGIKAEIYGNTEE</sequence>
<comment type="caution">
    <text evidence="2">The sequence shown here is derived from an EMBL/GenBank/DDBJ whole genome shotgun (WGS) entry which is preliminary data.</text>
</comment>
<dbReference type="Proteomes" id="UP000813444">
    <property type="component" value="Unassembled WGS sequence"/>
</dbReference>
<proteinExistence type="predicted"/>